<dbReference type="EMBL" id="CP000561">
    <property type="protein sequence ID" value="ABO07832.1"/>
    <property type="molecule type" value="Genomic_DNA"/>
</dbReference>
<dbReference type="KEGG" id="pcl:Pcal_0397"/>
<evidence type="ECO:0000313" key="2">
    <source>
        <dbReference type="Proteomes" id="UP000001431"/>
    </source>
</evidence>
<sequence>MLRAVVEKFPVSKYQLAKGLPLPTSTVYYELERLGREFYVAEEDGVVRPTLKGFVKGVELFGCDVVAPAFGRYLSGLGVVGRGGGAVQVFNGAGPQPRRVERRLSSRGHAPLGEANYLEVCDWVRPRLG</sequence>
<dbReference type="AlphaFoldDB" id="A3MT65"/>
<keyword evidence="2" id="KW-1185">Reference proteome</keyword>
<evidence type="ECO:0000313" key="1">
    <source>
        <dbReference type="EMBL" id="ABO07832.1"/>
    </source>
</evidence>
<proteinExistence type="predicted"/>
<dbReference type="HOGENOM" id="CLU_1943932_0_0_2"/>
<organism evidence="1 2">
    <name type="scientific">Pyrobaculum calidifontis (strain DSM 21063 / JCM 11548 / VA1)</name>
    <dbReference type="NCBI Taxonomy" id="410359"/>
    <lineage>
        <taxon>Archaea</taxon>
        <taxon>Thermoproteota</taxon>
        <taxon>Thermoprotei</taxon>
        <taxon>Thermoproteales</taxon>
        <taxon>Thermoproteaceae</taxon>
        <taxon>Pyrobaculum</taxon>
    </lineage>
</organism>
<dbReference type="eggNOG" id="arCOG00742">
    <property type="taxonomic scope" value="Archaea"/>
</dbReference>
<dbReference type="Proteomes" id="UP000001431">
    <property type="component" value="Chromosome"/>
</dbReference>
<dbReference type="STRING" id="410359.Pcal_0397"/>
<accession>A3MT65</accession>
<gene>
    <name evidence="1" type="ordered locus">Pcal_0397</name>
</gene>
<name>A3MT65_PYRCJ</name>
<protein>
    <submittedName>
        <fullName evidence="1">Uncharacterized protein</fullName>
    </submittedName>
</protein>
<reference evidence="1" key="1">
    <citation type="submission" date="2007-02" db="EMBL/GenBank/DDBJ databases">
        <title>Complete sequence of Pyrobaculum calidifontis JCM 11548.</title>
        <authorList>
            <consortium name="US DOE Joint Genome Institute"/>
            <person name="Copeland A."/>
            <person name="Lucas S."/>
            <person name="Lapidus A."/>
            <person name="Barry K."/>
            <person name="Glavina del Rio T."/>
            <person name="Dalin E."/>
            <person name="Tice H."/>
            <person name="Pitluck S."/>
            <person name="Chain P."/>
            <person name="Malfatti S."/>
            <person name="Shin M."/>
            <person name="Vergez L."/>
            <person name="Schmutz J."/>
            <person name="Larimer F."/>
            <person name="Land M."/>
            <person name="Hauser L."/>
            <person name="Kyrpides N."/>
            <person name="Mikhailova N."/>
            <person name="Cozen A.E."/>
            <person name="Fitz-Gibbon S.T."/>
            <person name="House C.H."/>
            <person name="Saltikov C."/>
            <person name="Lowe T.M."/>
            <person name="Richardson P."/>
        </authorList>
    </citation>
    <scope>NUCLEOTIDE SEQUENCE [LARGE SCALE GENOMIC DNA]</scope>
    <source>
        <strain evidence="1">JCM 11548</strain>
    </source>
</reference>